<dbReference type="Gene3D" id="3.40.50.880">
    <property type="match status" value="1"/>
</dbReference>
<protein>
    <submittedName>
        <fullName evidence="12">Cobyrinate a,c-diamide synthase</fullName>
    </submittedName>
</protein>
<dbReference type="Proteomes" id="UP001225378">
    <property type="component" value="Chromosome"/>
</dbReference>
<evidence type="ECO:0000256" key="7">
    <source>
        <dbReference type="ARBA" id="ARBA00022840"/>
    </source>
</evidence>
<dbReference type="PANTHER" id="PTHR43873:SF1">
    <property type="entry name" value="COBYRINATE A,C-DIAMIDE SYNTHASE"/>
    <property type="match status" value="1"/>
</dbReference>
<keyword evidence="7" id="KW-0067">ATP-binding</keyword>
<keyword evidence="5" id="KW-0436">Ligase</keyword>
<evidence type="ECO:0000256" key="6">
    <source>
        <dbReference type="ARBA" id="ARBA00022741"/>
    </source>
</evidence>
<evidence type="ECO:0000256" key="4">
    <source>
        <dbReference type="ARBA" id="ARBA00022573"/>
    </source>
</evidence>
<comment type="similarity">
    <text evidence="3">Belongs to the CobB/CobQ family. CobQ subfamily.</text>
</comment>
<dbReference type="RefSeq" id="WP_305906853.1">
    <property type="nucleotide sequence ID" value="NZ_CP157743.1"/>
</dbReference>
<dbReference type="EMBL" id="CP157743">
    <property type="protein sequence ID" value="XBS20377.1"/>
    <property type="molecule type" value="Genomic_DNA"/>
</dbReference>
<comment type="pathway">
    <text evidence="2">Cofactor biosynthesis; adenosylcobalamin biosynthesis.</text>
</comment>
<evidence type="ECO:0000256" key="3">
    <source>
        <dbReference type="ARBA" id="ARBA00006205"/>
    </source>
</evidence>
<dbReference type="PROSITE" id="PS51274">
    <property type="entry name" value="GATASE_COBBQ"/>
    <property type="match status" value="1"/>
</dbReference>
<dbReference type="SUPFAM" id="SSF52540">
    <property type="entry name" value="P-loop containing nucleoside triphosphate hydrolases"/>
    <property type="match status" value="1"/>
</dbReference>
<feature type="domain" description="CobB/CobQ-like glutamine amidotransferase" evidence="11">
    <location>
        <begin position="241"/>
        <end position="414"/>
    </location>
</feature>
<dbReference type="Pfam" id="PF07685">
    <property type="entry name" value="GATase_3"/>
    <property type="match status" value="1"/>
</dbReference>
<gene>
    <name evidence="12" type="ORF">Q9L42_018825</name>
</gene>
<dbReference type="KEGG" id="mech:Q9L42_018825"/>
<dbReference type="InterPro" id="IPR029062">
    <property type="entry name" value="Class_I_gatase-like"/>
</dbReference>
<dbReference type="GO" id="GO:0005524">
    <property type="term" value="F:ATP binding"/>
    <property type="evidence" value="ECO:0007669"/>
    <property type="project" value="UniProtKB-KW"/>
</dbReference>
<evidence type="ECO:0000259" key="10">
    <source>
        <dbReference type="Pfam" id="PF01656"/>
    </source>
</evidence>
<keyword evidence="9" id="KW-0315">Glutamine amidotransferase</keyword>
<dbReference type="InterPro" id="IPR004484">
    <property type="entry name" value="CbiA/CobB_synth"/>
</dbReference>
<keyword evidence="6" id="KW-0547">Nucleotide-binding</keyword>
<dbReference type="NCBIfam" id="TIGR00379">
    <property type="entry name" value="cobB"/>
    <property type="match status" value="1"/>
</dbReference>
<reference evidence="12 13" key="1">
    <citation type="journal article" date="2024" name="Microbiology">
        <title>Methylomarinum rosea sp. nov., a novel halophilic methanotrophic bacterium from the hypersaline Lake Elton.</title>
        <authorList>
            <person name="Suleimanov R.Z."/>
            <person name="Oshkin I.Y."/>
            <person name="Danilova O.V."/>
            <person name="Suzina N.E."/>
            <person name="Dedysh S.N."/>
        </authorList>
    </citation>
    <scope>NUCLEOTIDE SEQUENCE [LARGE SCALE GENOMIC DNA]</scope>
    <source>
        <strain evidence="12 13">Ch1-1</strain>
    </source>
</reference>
<dbReference type="GO" id="GO:0042242">
    <property type="term" value="F:cobyrinic acid a,c-diamide synthase activity"/>
    <property type="evidence" value="ECO:0007669"/>
    <property type="project" value="InterPro"/>
</dbReference>
<evidence type="ECO:0000313" key="13">
    <source>
        <dbReference type="Proteomes" id="UP001225378"/>
    </source>
</evidence>
<dbReference type="Gene3D" id="3.40.50.300">
    <property type="entry name" value="P-loop containing nucleotide triphosphate hydrolases"/>
    <property type="match status" value="1"/>
</dbReference>
<evidence type="ECO:0000256" key="8">
    <source>
        <dbReference type="ARBA" id="ARBA00022842"/>
    </source>
</evidence>
<dbReference type="NCBIfam" id="NF002204">
    <property type="entry name" value="PRK01077.1"/>
    <property type="match status" value="1"/>
</dbReference>
<comment type="cofactor">
    <cofactor evidence="1">
        <name>Mg(2+)</name>
        <dbReference type="ChEBI" id="CHEBI:18420"/>
    </cofactor>
</comment>
<dbReference type="PANTHER" id="PTHR43873">
    <property type="entry name" value="COBYRINATE A,C-DIAMIDE SYNTHASE"/>
    <property type="match status" value="1"/>
</dbReference>
<keyword evidence="13" id="KW-1185">Reference proteome</keyword>
<dbReference type="AlphaFoldDB" id="A0AAU7NTQ6"/>
<keyword evidence="4" id="KW-0169">Cobalamin biosynthesis</keyword>
<accession>A0AAU7NTQ6</accession>
<dbReference type="GO" id="GO:0009236">
    <property type="term" value="P:cobalamin biosynthetic process"/>
    <property type="evidence" value="ECO:0007669"/>
    <property type="project" value="UniProtKB-KW"/>
</dbReference>
<keyword evidence="8" id="KW-0460">Magnesium</keyword>
<evidence type="ECO:0000256" key="5">
    <source>
        <dbReference type="ARBA" id="ARBA00022598"/>
    </source>
</evidence>
<sequence>MKIALLAGTQSGCGKTTIMLALLQHFCRSKRTVAAFKSGPDFLDPLWHQAITGRPSYNLDTEMIGTALSRHILSEQAEDADWALIEGAMGLFDGRHGVGESGSAADLAKVLHTPVILVVDAKGISGSIVPLVSGFCSYAANMDVTIAGVIANRVGSEHHAELLRNFLADHDLPPLVAWMMKDAPVLKERHLGLMRPDEGGIADFDDFFHVDDVALTDAFDDYPRQREAISVSRSRRLAGKTVAIARDAACCFIYPANVDWLLAQGAGLRYFSLLAGDPVPPAADALWLPGGYPELYGEQLAHSASWPSLRQFIEDHKPVLAECGGAMLLGEKLIDQDGISWSMANLLPYASRMQDRLAALGYREDSRGVKGHEFHHSARVTTTDLPPAFNCRRGDCGVRYKNLRASYIHWYFASASDIVAGWFS</sequence>
<name>A0AAU7NTQ6_9GAMM</name>
<evidence type="ECO:0000256" key="9">
    <source>
        <dbReference type="ARBA" id="ARBA00022962"/>
    </source>
</evidence>
<feature type="domain" description="CobQ/CobB/MinD/ParA nucleotide binding" evidence="10">
    <location>
        <begin position="6"/>
        <end position="170"/>
    </location>
</feature>
<organism evidence="12 13">
    <name type="scientific">Methylomarinum roseum</name>
    <dbReference type="NCBI Taxonomy" id="3067653"/>
    <lineage>
        <taxon>Bacteria</taxon>
        <taxon>Pseudomonadati</taxon>
        <taxon>Pseudomonadota</taxon>
        <taxon>Gammaproteobacteria</taxon>
        <taxon>Methylococcales</taxon>
        <taxon>Methylococcaceae</taxon>
        <taxon>Methylomarinum</taxon>
    </lineage>
</organism>
<evidence type="ECO:0000313" key="12">
    <source>
        <dbReference type="EMBL" id="XBS20377.1"/>
    </source>
</evidence>
<evidence type="ECO:0000259" key="11">
    <source>
        <dbReference type="Pfam" id="PF07685"/>
    </source>
</evidence>
<evidence type="ECO:0000256" key="2">
    <source>
        <dbReference type="ARBA" id="ARBA00004953"/>
    </source>
</evidence>
<dbReference type="InterPro" id="IPR011698">
    <property type="entry name" value="GATase_3"/>
</dbReference>
<dbReference type="SUPFAM" id="SSF52317">
    <property type="entry name" value="Class I glutamine amidotransferase-like"/>
    <property type="match status" value="1"/>
</dbReference>
<evidence type="ECO:0000256" key="1">
    <source>
        <dbReference type="ARBA" id="ARBA00001946"/>
    </source>
</evidence>
<dbReference type="InterPro" id="IPR002586">
    <property type="entry name" value="CobQ/CobB/MinD/ParA_Nub-bd_dom"/>
</dbReference>
<dbReference type="InterPro" id="IPR027417">
    <property type="entry name" value="P-loop_NTPase"/>
</dbReference>
<dbReference type="Pfam" id="PF01656">
    <property type="entry name" value="CbiA"/>
    <property type="match status" value="1"/>
</dbReference>
<proteinExistence type="inferred from homology"/>